<comment type="caution">
    <text evidence="10">The sequence shown here is derived from an EMBL/GenBank/DDBJ whole genome shotgun (WGS) entry which is preliminary data.</text>
</comment>
<evidence type="ECO:0000313" key="11">
    <source>
        <dbReference type="Proteomes" id="UP000886251"/>
    </source>
</evidence>
<name>A0A831W3B3_9GAMM</name>
<dbReference type="FunFam" id="2.40.420.20:FF:000001">
    <property type="entry name" value="Efflux RND transporter periplasmic adaptor subunit"/>
    <property type="match status" value="1"/>
</dbReference>
<dbReference type="NCBIfam" id="TIGR01730">
    <property type="entry name" value="RND_mfp"/>
    <property type="match status" value="1"/>
</dbReference>
<keyword evidence="5" id="KW-0732">Signal</keyword>
<dbReference type="PANTHER" id="PTHR30158">
    <property type="entry name" value="ACRA/E-RELATED COMPONENT OF DRUG EFFLUX TRANSPORTER"/>
    <property type="match status" value="1"/>
</dbReference>
<dbReference type="InterPro" id="IPR006143">
    <property type="entry name" value="RND_pump_MFP"/>
</dbReference>
<dbReference type="GO" id="GO:0022857">
    <property type="term" value="F:transmembrane transporter activity"/>
    <property type="evidence" value="ECO:0007669"/>
    <property type="project" value="InterPro"/>
</dbReference>
<dbReference type="Pfam" id="PF25917">
    <property type="entry name" value="BSH_RND"/>
    <property type="match status" value="1"/>
</dbReference>
<evidence type="ECO:0000259" key="6">
    <source>
        <dbReference type="Pfam" id="PF25876"/>
    </source>
</evidence>
<feature type="signal peptide" evidence="5">
    <location>
        <begin position="1"/>
        <end position="20"/>
    </location>
</feature>
<evidence type="ECO:0000313" key="10">
    <source>
        <dbReference type="EMBL" id="HEB96454.1"/>
    </source>
</evidence>
<dbReference type="GO" id="GO:0005886">
    <property type="term" value="C:plasma membrane"/>
    <property type="evidence" value="ECO:0007669"/>
    <property type="project" value="UniProtKB-SubCell"/>
</dbReference>
<dbReference type="InterPro" id="IPR058624">
    <property type="entry name" value="MdtA-like_HH"/>
</dbReference>
<comment type="similarity">
    <text evidence="2">Belongs to the membrane fusion protein (MFP) (TC 8.A.1) family.</text>
</comment>
<evidence type="ECO:0000256" key="3">
    <source>
        <dbReference type="SAM" id="Coils"/>
    </source>
</evidence>
<evidence type="ECO:0000256" key="5">
    <source>
        <dbReference type="SAM" id="SignalP"/>
    </source>
</evidence>
<evidence type="ECO:0000259" key="7">
    <source>
        <dbReference type="Pfam" id="PF25917"/>
    </source>
</evidence>
<dbReference type="Gene3D" id="2.40.30.170">
    <property type="match status" value="1"/>
</dbReference>
<dbReference type="Gene3D" id="2.40.420.20">
    <property type="match status" value="1"/>
</dbReference>
<feature type="coiled-coil region" evidence="3">
    <location>
        <begin position="112"/>
        <end position="170"/>
    </location>
</feature>
<dbReference type="SUPFAM" id="SSF111369">
    <property type="entry name" value="HlyD-like secretion proteins"/>
    <property type="match status" value="1"/>
</dbReference>
<dbReference type="Pfam" id="PF25876">
    <property type="entry name" value="HH_MFP_RND"/>
    <property type="match status" value="1"/>
</dbReference>
<dbReference type="Gene3D" id="1.10.287.470">
    <property type="entry name" value="Helix hairpin bin"/>
    <property type="match status" value="1"/>
</dbReference>
<evidence type="ECO:0000259" key="9">
    <source>
        <dbReference type="Pfam" id="PF25967"/>
    </source>
</evidence>
<proteinExistence type="inferred from homology"/>
<evidence type="ECO:0000259" key="8">
    <source>
        <dbReference type="Pfam" id="PF25944"/>
    </source>
</evidence>
<dbReference type="Pfam" id="PF25944">
    <property type="entry name" value="Beta-barrel_RND"/>
    <property type="match status" value="1"/>
</dbReference>
<feature type="region of interest" description="Disordered" evidence="4">
    <location>
        <begin position="376"/>
        <end position="416"/>
    </location>
</feature>
<dbReference type="InterPro" id="IPR058625">
    <property type="entry name" value="MdtA-like_BSH"/>
</dbReference>
<reference evidence="10" key="1">
    <citation type="journal article" date="2020" name="mSystems">
        <title>Genome- and Community-Level Interaction Insights into Carbon Utilization and Element Cycling Functions of Hydrothermarchaeota in Hydrothermal Sediment.</title>
        <authorList>
            <person name="Zhou Z."/>
            <person name="Liu Y."/>
            <person name="Xu W."/>
            <person name="Pan J."/>
            <person name="Luo Z.H."/>
            <person name="Li M."/>
        </authorList>
    </citation>
    <scope>NUCLEOTIDE SEQUENCE [LARGE SCALE GENOMIC DNA]</scope>
    <source>
        <strain evidence="10">HyVt-443</strain>
    </source>
</reference>
<dbReference type="InterPro" id="IPR058627">
    <property type="entry name" value="MdtA-like_C"/>
</dbReference>
<organism evidence="10 11">
    <name type="scientific">Sedimenticola thiotaurini</name>
    <dbReference type="NCBI Taxonomy" id="1543721"/>
    <lineage>
        <taxon>Bacteria</taxon>
        <taxon>Pseudomonadati</taxon>
        <taxon>Pseudomonadota</taxon>
        <taxon>Gammaproteobacteria</taxon>
        <taxon>Chromatiales</taxon>
        <taxon>Sedimenticolaceae</taxon>
        <taxon>Sedimenticola</taxon>
    </lineage>
</organism>
<dbReference type="Pfam" id="PF25967">
    <property type="entry name" value="RND-MFP_C"/>
    <property type="match status" value="1"/>
</dbReference>
<comment type="subcellular location">
    <subcellularLocation>
        <location evidence="1">Cell inner membrane</location>
        <topology evidence="1">Lipid-anchor</topology>
    </subcellularLocation>
</comment>
<feature type="chain" id="PRO_5032727597" evidence="5">
    <location>
        <begin position="21"/>
        <end position="416"/>
    </location>
</feature>
<feature type="domain" description="Multidrug resistance protein MdtA-like beta-barrel" evidence="8">
    <location>
        <begin position="210"/>
        <end position="295"/>
    </location>
</feature>
<dbReference type="Gene3D" id="2.40.50.100">
    <property type="match status" value="1"/>
</dbReference>
<dbReference type="PROSITE" id="PS51257">
    <property type="entry name" value="PROKAR_LIPOPROTEIN"/>
    <property type="match status" value="1"/>
</dbReference>
<dbReference type="GO" id="GO:0046677">
    <property type="term" value="P:response to antibiotic"/>
    <property type="evidence" value="ECO:0007669"/>
    <property type="project" value="TreeGrafter"/>
</dbReference>
<feature type="domain" description="Multidrug resistance protein MdtA-like barrel-sandwich hybrid" evidence="7">
    <location>
        <begin position="65"/>
        <end position="195"/>
    </location>
</feature>
<feature type="compositionally biased region" description="Polar residues" evidence="4">
    <location>
        <begin position="406"/>
        <end position="416"/>
    </location>
</feature>
<gene>
    <name evidence="10" type="ORF">ENI96_08485</name>
</gene>
<dbReference type="EMBL" id="DRKP01000096">
    <property type="protein sequence ID" value="HEB96454.1"/>
    <property type="molecule type" value="Genomic_DNA"/>
</dbReference>
<sequence length="416" mass="45248">MIGRCTRLLLSLFLASLMLAACDSDQAAKDAAGKAPPPGVLVAKVGRRSITDTFEYLGRTVAVKDVSLRAQVSGYLLERYFEEGSQIEIGQPLFKIDPSIYEAQVAAARGEVAKAEAALTRTMKDLKRYRELLKKQSVSQQKVDQAESDKLQAEAELVAARATLKKAETDLSFTLVKAPIGGRIGRALVSIGNLVGPQSGELARLVEMDPIYVNFNVSERDLLDVRQRLLKEGKKLGDNTIEVKLRLANKTIYPQTGYLDFIDNVVDPKTGTITVRARFDNPDRLLVPGLYVSAILGSNQRKTELLVPEPAVQEDQAGRFVMVVDPENRIERRRITTGRHVEGELVVKSGLEPGERVVVEGIQKVRPGMLVAPKETLLPGAGATPEANAEASRKQALQAGGETADPATTTEPKQGN</sequence>
<evidence type="ECO:0000256" key="4">
    <source>
        <dbReference type="SAM" id="MobiDB-lite"/>
    </source>
</evidence>
<feature type="domain" description="Multidrug resistance protein MdtA-like alpha-helical hairpin" evidence="6">
    <location>
        <begin position="105"/>
        <end position="174"/>
    </location>
</feature>
<evidence type="ECO:0000256" key="1">
    <source>
        <dbReference type="ARBA" id="ARBA00004519"/>
    </source>
</evidence>
<dbReference type="Proteomes" id="UP000886251">
    <property type="component" value="Unassembled WGS sequence"/>
</dbReference>
<evidence type="ECO:0000256" key="2">
    <source>
        <dbReference type="ARBA" id="ARBA00009477"/>
    </source>
</evidence>
<dbReference type="AlphaFoldDB" id="A0A831W3B3"/>
<dbReference type="InterPro" id="IPR058626">
    <property type="entry name" value="MdtA-like_b-barrel"/>
</dbReference>
<protein>
    <submittedName>
        <fullName evidence="10">Efflux RND transporter periplasmic adaptor subunit</fullName>
    </submittedName>
</protein>
<feature type="domain" description="Multidrug resistance protein MdtA-like C-terminal permuted SH3" evidence="9">
    <location>
        <begin position="305"/>
        <end position="364"/>
    </location>
</feature>
<accession>A0A831W3B3</accession>
<keyword evidence="3" id="KW-0175">Coiled coil</keyword>